<dbReference type="GO" id="GO:0007059">
    <property type="term" value="P:chromosome segregation"/>
    <property type="evidence" value="ECO:0007669"/>
    <property type="project" value="TreeGrafter"/>
</dbReference>
<dbReference type="Pfam" id="PF17762">
    <property type="entry name" value="HTH_ParB"/>
    <property type="match status" value="1"/>
</dbReference>
<dbReference type="InterPro" id="IPR050336">
    <property type="entry name" value="Chromosome_partition/occlusion"/>
</dbReference>
<dbReference type="GO" id="GO:0032259">
    <property type="term" value="P:methylation"/>
    <property type="evidence" value="ECO:0007669"/>
    <property type="project" value="UniProtKB-KW"/>
</dbReference>
<dbReference type="PANTHER" id="PTHR33375:SF1">
    <property type="entry name" value="CHROMOSOME-PARTITIONING PROTEIN PARB-RELATED"/>
    <property type="match status" value="1"/>
</dbReference>
<dbReference type="GO" id="GO:0003677">
    <property type="term" value="F:DNA binding"/>
    <property type="evidence" value="ECO:0007669"/>
    <property type="project" value="InterPro"/>
</dbReference>
<evidence type="ECO:0000313" key="5">
    <source>
        <dbReference type="EMBL" id="GAH82877.1"/>
    </source>
</evidence>
<dbReference type="PANTHER" id="PTHR33375">
    <property type="entry name" value="CHROMOSOME-PARTITIONING PROTEIN PARB-RELATED"/>
    <property type="match status" value="1"/>
</dbReference>
<dbReference type="Gene3D" id="1.10.10.2830">
    <property type="match status" value="1"/>
</dbReference>
<feature type="domain" description="ParB/Spo0J HTH" evidence="4">
    <location>
        <begin position="12"/>
        <end position="90"/>
    </location>
</feature>
<dbReference type="AlphaFoldDB" id="X1IMD6"/>
<evidence type="ECO:0000256" key="2">
    <source>
        <dbReference type="ARBA" id="ARBA00022679"/>
    </source>
</evidence>
<comment type="caution">
    <text evidence="5">The sequence shown here is derived from an EMBL/GenBank/DDBJ whole genome shotgun (WGS) entry which is preliminary data.</text>
</comment>
<reference evidence="5" key="1">
    <citation type="journal article" date="2014" name="Front. Microbiol.">
        <title>High frequency of phylogenetically diverse reductive dehalogenase-homologous genes in deep subseafloor sedimentary metagenomes.</title>
        <authorList>
            <person name="Kawai M."/>
            <person name="Futagami T."/>
            <person name="Toyoda A."/>
            <person name="Takaki Y."/>
            <person name="Nishi S."/>
            <person name="Hori S."/>
            <person name="Arai W."/>
            <person name="Tsubouchi T."/>
            <person name="Morono Y."/>
            <person name="Uchiyama I."/>
            <person name="Ito T."/>
            <person name="Fujiyama A."/>
            <person name="Inagaki F."/>
            <person name="Takami H."/>
        </authorList>
    </citation>
    <scope>NUCLEOTIDE SEQUENCE</scope>
    <source>
        <strain evidence="5">Expedition CK06-06</strain>
    </source>
</reference>
<protein>
    <submittedName>
        <fullName evidence="5">Uncharacterized protein</fullName>
    </submittedName>
</protein>
<dbReference type="GO" id="GO:0008170">
    <property type="term" value="F:N-methyltransferase activity"/>
    <property type="evidence" value="ECO:0007669"/>
    <property type="project" value="InterPro"/>
</dbReference>
<dbReference type="SUPFAM" id="SSF53335">
    <property type="entry name" value="S-adenosyl-L-methionine-dependent methyltransferases"/>
    <property type="match status" value="1"/>
</dbReference>
<feature type="domain" description="DNA methylase N-4/N-6" evidence="3">
    <location>
        <begin position="159"/>
        <end position="238"/>
    </location>
</feature>
<gene>
    <name evidence="5" type="ORF">S03H2_61352</name>
</gene>
<dbReference type="InterPro" id="IPR029063">
    <property type="entry name" value="SAM-dependent_MTases_sf"/>
</dbReference>
<evidence type="ECO:0000256" key="1">
    <source>
        <dbReference type="ARBA" id="ARBA00022603"/>
    </source>
</evidence>
<dbReference type="InterPro" id="IPR041468">
    <property type="entry name" value="HTH_ParB/Spo0J"/>
</dbReference>
<organism evidence="5">
    <name type="scientific">marine sediment metagenome</name>
    <dbReference type="NCBI Taxonomy" id="412755"/>
    <lineage>
        <taxon>unclassified sequences</taxon>
        <taxon>metagenomes</taxon>
        <taxon>ecological metagenomes</taxon>
    </lineage>
</organism>
<dbReference type="Pfam" id="PF01555">
    <property type="entry name" value="N6_N4_Mtase"/>
    <property type="match status" value="1"/>
</dbReference>
<evidence type="ECO:0000259" key="3">
    <source>
        <dbReference type="Pfam" id="PF01555"/>
    </source>
</evidence>
<feature type="non-terminal residue" evidence="5">
    <location>
        <position position="238"/>
    </location>
</feature>
<keyword evidence="1" id="KW-0489">Methyltransferase</keyword>
<dbReference type="InterPro" id="IPR002941">
    <property type="entry name" value="DNA_methylase_N4/N6"/>
</dbReference>
<sequence length="238" mass="27663">DYVNNYHWGSVTELAKRVGKQPSYIVDRIRLLELPSRLSNEIFSGRKFSVSHAEELLRLENHEDMEDVAEAIKEHGLSREATSEVVKLVKEHDIPVERAVETVQATTKLRERAQVISEQARRSLVEAEPHKAKRIIEIADEGLRGVAKRLELFPERSQKMEPKFEHLAMWEERGIIPYTMWDFAYRDDYAGDKDFHGNCSPQIVEQCIWRFTEERDLVVDPMAGSGTALDVCRRFNRR</sequence>
<dbReference type="SUPFAM" id="SSF109709">
    <property type="entry name" value="KorB DNA-binding domain-like"/>
    <property type="match status" value="1"/>
</dbReference>
<evidence type="ECO:0000259" key="4">
    <source>
        <dbReference type="Pfam" id="PF17762"/>
    </source>
</evidence>
<dbReference type="GO" id="GO:0005694">
    <property type="term" value="C:chromosome"/>
    <property type="evidence" value="ECO:0007669"/>
    <property type="project" value="TreeGrafter"/>
</dbReference>
<dbReference type="Gene3D" id="3.40.50.150">
    <property type="entry name" value="Vaccinia Virus protein VP39"/>
    <property type="match status" value="1"/>
</dbReference>
<keyword evidence="2" id="KW-0808">Transferase</keyword>
<dbReference type="GO" id="GO:0045881">
    <property type="term" value="P:positive regulation of sporulation resulting in formation of a cellular spore"/>
    <property type="evidence" value="ECO:0007669"/>
    <property type="project" value="TreeGrafter"/>
</dbReference>
<accession>X1IMD6</accession>
<proteinExistence type="predicted"/>
<feature type="non-terminal residue" evidence="5">
    <location>
        <position position="1"/>
    </location>
</feature>
<dbReference type="EMBL" id="BARU01039599">
    <property type="protein sequence ID" value="GAH82877.1"/>
    <property type="molecule type" value="Genomic_DNA"/>
</dbReference>
<name>X1IMD6_9ZZZZ</name>